<dbReference type="Gene3D" id="1.20.5.190">
    <property type="match status" value="1"/>
</dbReference>
<dbReference type="GO" id="GO:0005516">
    <property type="term" value="F:calmodulin binding"/>
    <property type="evidence" value="ECO:0007669"/>
    <property type="project" value="UniProtKB-KW"/>
</dbReference>
<dbReference type="AlphaFoldDB" id="A0AAV0LLV9"/>
<feature type="compositionally biased region" description="Low complexity" evidence="3">
    <location>
        <begin position="1"/>
        <end position="12"/>
    </location>
</feature>
<feature type="compositionally biased region" description="Polar residues" evidence="3">
    <location>
        <begin position="418"/>
        <end position="432"/>
    </location>
</feature>
<organism evidence="4 5">
    <name type="scientific">Linum tenue</name>
    <dbReference type="NCBI Taxonomy" id="586396"/>
    <lineage>
        <taxon>Eukaryota</taxon>
        <taxon>Viridiplantae</taxon>
        <taxon>Streptophyta</taxon>
        <taxon>Embryophyta</taxon>
        <taxon>Tracheophyta</taxon>
        <taxon>Spermatophyta</taxon>
        <taxon>Magnoliopsida</taxon>
        <taxon>eudicotyledons</taxon>
        <taxon>Gunneridae</taxon>
        <taxon>Pentapetalae</taxon>
        <taxon>rosids</taxon>
        <taxon>fabids</taxon>
        <taxon>Malpighiales</taxon>
        <taxon>Linaceae</taxon>
        <taxon>Linum</taxon>
    </lineage>
</organism>
<feature type="region of interest" description="Disordered" evidence="3">
    <location>
        <begin position="1"/>
        <end position="54"/>
    </location>
</feature>
<dbReference type="Pfam" id="PF00612">
    <property type="entry name" value="IQ"/>
    <property type="match status" value="1"/>
</dbReference>
<comment type="caution">
    <text evidence="4">The sequence shown here is derived from an EMBL/GenBank/DDBJ whole genome shotgun (WGS) entry which is preliminary data.</text>
</comment>
<dbReference type="SMART" id="SM00015">
    <property type="entry name" value="IQ"/>
    <property type="match status" value="2"/>
</dbReference>
<feature type="compositionally biased region" description="Basic and acidic residues" evidence="3">
    <location>
        <begin position="573"/>
        <end position="585"/>
    </location>
</feature>
<feature type="compositionally biased region" description="Polar residues" evidence="3">
    <location>
        <begin position="695"/>
        <end position="713"/>
    </location>
</feature>
<dbReference type="PROSITE" id="PS50096">
    <property type="entry name" value="IQ"/>
    <property type="match status" value="1"/>
</dbReference>
<feature type="compositionally biased region" description="Basic and acidic residues" evidence="3">
    <location>
        <begin position="638"/>
        <end position="647"/>
    </location>
</feature>
<dbReference type="InterPro" id="IPR000048">
    <property type="entry name" value="IQ_motif_EF-hand-BS"/>
</dbReference>
<feature type="compositionally biased region" description="Polar residues" evidence="3">
    <location>
        <begin position="764"/>
        <end position="774"/>
    </location>
</feature>
<sequence>MREGNGPTPNGNGENGVGGIQTPGFTGFKPAAPDKKASSGGEGDGGAMGRSNPCFKIITCGSDSVVEKDDIDIQAPENKGSSDKRGWSFRKRSARHRVLSNNVTSESPSTTIKESIEPASLNYQQQDTPSVPEKISVVECVDEKPTLPIPVEEKASKTITLDKDEKEADANMEESVVVILQSAARTFMAKKELVRLKSVVKLQAVVRGHLVRQRALGTLRCVQAITKMQLFVRARHARNRESNVDNGKMASSKALKKELSVSKPTVTYTSLEKLLSNRFARQLVGSTPKSRPINIKCDPLQPNSSWVWLERWTSASSVEPTPKPELTPKPKPFPEKVEEEKQEEHSVVSESSLVVDDSRSHIEEAVSSLQSKENHITYNASDPKFKECQASTHPAGDNSEQPQSSVDIPYDDVKETSVDSSHLPSQTFQSDVHGQPAQESEQPEPPKRSSMKRLASDDLETEGKKFVYGSRKVSNPAFVAAQSKFEHGLGPATDSNKRHNRVQQQDAGLELELQKASSEETLAVAKEPGTSEHSVTNMSTVQYGASECGTELSVTSTLDSPDISEVGAAELEHRQELKTSEEETHSTSVVKNAGEECKDASEDPLPNPPNVVVAQPEELDDVKSKAIVNSVHSPELAVQREQEEAERSLGAASPTRSQITIPGESHGTPASQVSVTKSEKRERRASSTQKRKSLSAGNKKSAPSPQSDSNARNSGKRRNSFGSPKRDDNATNDQDPRPSNSSSNSSSVPRFMQVTESARAKLQAINSSPRSSPDVNDREYIKKRHSLPGANGRHDSPRIQRTASQTQPASKNGMFSSSKLFLSCQHECRMRSNASSHLLLVMFQRKSGRGEEM</sequence>
<feature type="region of interest" description="Disordered" evidence="3">
    <location>
        <begin position="487"/>
        <end position="507"/>
    </location>
</feature>
<comment type="similarity">
    <text evidence="2">Belongs to the IQD family.</text>
</comment>
<gene>
    <name evidence="4" type="ORF">LITE_LOCUS24660</name>
</gene>
<feature type="compositionally biased region" description="Basic and acidic residues" evidence="3">
    <location>
        <begin position="326"/>
        <end position="347"/>
    </location>
</feature>
<name>A0AAV0LLV9_9ROSI</name>
<dbReference type="Proteomes" id="UP001154282">
    <property type="component" value="Unassembled WGS sequence"/>
</dbReference>
<dbReference type="PANTHER" id="PTHR32295:SF154">
    <property type="entry name" value="PROTEIN IQ-DOMAIN 32"/>
    <property type="match status" value="1"/>
</dbReference>
<evidence type="ECO:0000256" key="3">
    <source>
        <dbReference type="SAM" id="MobiDB-lite"/>
    </source>
</evidence>
<keyword evidence="1" id="KW-0112">Calmodulin-binding</keyword>
<evidence type="ECO:0008006" key="6">
    <source>
        <dbReference type="Google" id="ProtNLM"/>
    </source>
</evidence>
<evidence type="ECO:0000313" key="4">
    <source>
        <dbReference type="EMBL" id="CAI0435323.1"/>
    </source>
</evidence>
<evidence type="ECO:0000313" key="5">
    <source>
        <dbReference type="Proteomes" id="UP001154282"/>
    </source>
</evidence>
<protein>
    <recommendedName>
        <fullName evidence="6">DUF4005 domain-containing protein</fullName>
    </recommendedName>
</protein>
<proteinExistence type="inferred from homology"/>
<keyword evidence="5" id="KW-1185">Reference proteome</keyword>
<feature type="compositionally biased region" description="Polar residues" evidence="3">
    <location>
        <begin position="367"/>
        <end position="380"/>
    </location>
</feature>
<evidence type="ECO:0000256" key="2">
    <source>
        <dbReference type="ARBA" id="ARBA00024341"/>
    </source>
</evidence>
<evidence type="ECO:0000256" key="1">
    <source>
        <dbReference type="ARBA" id="ARBA00022860"/>
    </source>
</evidence>
<feature type="region of interest" description="Disordered" evidence="3">
    <location>
        <begin position="573"/>
        <end position="812"/>
    </location>
</feature>
<feature type="region of interest" description="Disordered" evidence="3">
    <location>
        <begin position="317"/>
        <end position="463"/>
    </location>
</feature>
<feature type="compositionally biased region" description="Polar residues" evidence="3">
    <location>
        <begin position="799"/>
        <end position="812"/>
    </location>
</feature>
<dbReference type="PANTHER" id="PTHR32295">
    <property type="entry name" value="IQ-DOMAIN 5-RELATED"/>
    <property type="match status" value="1"/>
</dbReference>
<dbReference type="EMBL" id="CAMGYJ010000006">
    <property type="protein sequence ID" value="CAI0435323.1"/>
    <property type="molecule type" value="Genomic_DNA"/>
</dbReference>
<reference evidence="4" key="1">
    <citation type="submission" date="2022-08" db="EMBL/GenBank/DDBJ databases">
        <authorList>
            <person name="Gutierrez-Valencia J."/>
        </authorList>
    </citation>
    <scope>NUCLEOTIDE SEQUENCE</scope>
</reference>
<accession>A0AAV0LLV9</accession>